<dbReference type="InterPro" id="IPR013078">
    <property type="entry name" value="His_Pase_superF_clade-1"/>
</dbReference>
<feature type="active site" description="Proton donor/acceptor" evidence="2">
    <location>
        <position position="116"/>
    </location>
</feature>
<dbReference type="GO" id="GO:0005829">
    <property type="term" value="C:cytosol"/>
    <property type="evidence" value="ECO:0007669"/>
    <property type="project" value="TreeGrafter"/>
</dbReference>
<dbReference type="SMART" id="SM00855">
    <property type="entry name" value="PGAM"/>
    <property type="match status" value="1"/>
</dbReference>
<dbReference type="InterPro" id="IPR051695">
    <property type="entry name" value="Phosphoglycerate_Mutase"/>
</dbReference>
<dbReference type="Gene3D" id="3.40.50.1240">
    <property type="entry name" value="Phosphoglycerate mutase-like"/>
    <property type="match status" value="1"/>
</dbReference>
<feature type="active site" description="Tele-phosphohistidine intermediate" evidence="2">
    <location>
        <position position="41"/>
    </location>
</feature>
<comment type="caution">
    <text evidence="4">The sequence shown here is derived from an EMBL/GenBank/DDBJ whole genome shotgun (WGS) entry which is preliminary data.</text>
</comment>
<proteinExistence type="predicted"/>
<dbReference type="PANTHER" id="PTHR46517">
    <property type="entry name" value="FRUCTOSE-2,6-BISPHOSPHATASE TIGAR"/>
    <property type="match status" value="1"/>
</dbReference>
<dbReference type="AlphaFoldDB" id="A0AAV2YIN6"/>
<evidence type="ECO:0000256" key="2">
    <source>
        <dbReference type="PIRSR" id="PIRSR613078-1"/>
    </source>
</evidence>
<feature type="non-terminal residue" evidence="4">
    <location>
        <position position="1"/>
    </location>
</feature>
<gene>
    <name evidence="4" type="ORF">N0F65_010765</name>
</gene>
<dbReference type="Proteomes" id="UP001146120">
    <property type="component" value="Unassembled WGS sequence"/>
</dbReference>
<evidence type="ECO:0008006" key="6">
    <source>
        <dbReference type="Google" id="ProtNLM"/>
    </source>
</evidence>
<dbReference type="GO" id="GO:0004331">
    <property type="term" value="F:fructose-2,6-bisphosphate 2-phosphatase activity"/>
    <property type="evidence" value="ECO:0007669"/>
    <property type="project" value="TreeGrafter"/>
</dbReference>
<accession>A0AAV2YIN6</accession>
<dbReference type="EMBL" id="DAKRPA010000337">
    <property type="protein sequence ID" value="DAZ93189.1"/>
    <property type="molecule type" value="Genomic_DNA"/>
</dbReference>
<dbReference type="PROSITE" id="PS00175">
    <property type="entry name" value="PG_MUTASE"/>
    <property type="match status" value="1"/>
</dbReference>
<evidence type="ECO:0000313" key="4">
    <source>
        <dbReference type="EMBL" id="DAZ93189.1"/>
    </source>
</evidence>
<evidence type="ECO:0000256" key="1">
    <source>
        <dbReference type="ARBA" id="ARBA00022801"/>
    </source>
</evidence>
<protein>
    <recommendedName>
        <fullName evidence="6">Phosphoglycerate mutase</fullName>
    </recommendedName>
</protein>
<evidence type="ECO:0000313" key="5">
    <source>
        <dbReference type="Proteomes" id="UP001146120"/>
    </source>
</evidence>
<feature type="binding site" evidence="3">
    <location>
        <begin position="40"/>
        <end position="47"/>
    </location>
    <ligand>
        <name>substrate</name>
    </ligand>
</feature>
<organism evidence="4 5">
    <name type="scientific">Lagenidium giganteum</name>
    <dbReference type="NCBI Taxonomy" id="4803"/>
    <lineage>
        <taxon>Eukaryota</taxon>
        <taxon>Sar</taxon>
        <taxon>Stramenopiles</taxon>
        <taxon>Oomycota</taxon>
        <taxon>Peronosporomycetes</taxon>
        <taxon>Pythiales</taxon>
        <taxon>Pythiaceae</taxon>
    </lineage>
</organism>
<dbReference type="GO" id="GO:0043456">
    <property type="term" value="P:regulation of pentose-phosphate shunt"/>
    <property type="evidence" value="ECO:0007669"/>
    <property type="project" value="TreeGrafter"/>
</dbReference>
<dbReference type="GO" id="GO:0045820">
    <property type="term" value="P:negative regulation of glycolytic process"/>
    <property type="evidence" value="ECO:0007669"/>
    <property type="project" value="TreeGrafter"/>
</dbReference>
<dbReference type="Pfam" id="PF00300">
    <property type="entry name" value="His_Phos_1"/>
    <property type="match status" value="1"/>
</dbReference>
<reference evidence="4" key="2">
    <citation type="journal article" date="2023" name="Microbiol Resour">
        <title>Decontamination and Annotation of the Draft Genome Sequence of the Oomycete Lagenidium giganteum ARSEF 373.</title>
        <authorList>
            <person name="Morgan W.R."/>
            <person name="Tartar A."/>
        </authorList>
    </citation>
    <scope>NUCLEOTIDE SEQUENCE</scope>
    <source>
        <strain evidence="4">ARSEF 373</strain>
    </source>
</reference>
<keyword evidence="1" id="KW-0378">Hydrolase</keyword>
<evidence type="ECO:0000256" key="3">
    <source>
        <dbReference type="PIRSR" id="PIRSR613078-2"/>
    </source>
</evidence>
<dbReference type="SUPFAM" id="SSF53254">
    <property type="entry name" value="Phosphoglycerate mutase-like"/>
    <property type="match status" value="1"/>
</dbReference>
<dbReference type="PANTHER" id="PTHR46517:SF1">
    <property type="entry name" value="FRUCTOSE-2,6-BISPHOSPHATASE TIGAR"/>
    <property type="match status" value="1"/>
</dbReference>
<name>A0AAV2YIN6_9STRA</name>
<dbReference type="CDD" id="cd07067">
    <property type="entry name" value="HP_PGM_like"/>
    <property type="match status" value="1"/>
</dbReference>
<reference evidence="4" key="1">
    <citation type="submission" date="2022-11" db="EMBL/GenBank/DDBJ databases">
        <authorList>
            <person name="Morgan W.R."/>
            <person name="Tartar A."/>
        </authorList>
    </citation>
    <scope>NUCLEOTIDE SEQUENCE</scope>
    <source>
        <strain evidence="4">ARSEF 373</strain>
    </source>
</reference>
<keyword evidence="5" id="KW-1185">Reference proteome</keyword>
<sequence length="244" mass="27537">DRKLFRRDSLVLEDSDVVDQALVSRLPPVAPGSSRLFLCRHGQTDYNLKCMFQGRGVNTVLNDTGILQANFLARAMRNVPLSAIYSSTLNRAKETAMIVAQYHPTVKMQHFRDLEEMSFGKFEGNARSLFHNDLHAIYDQWELGHYDHSFPDGECPLDVAKRGVAQIDALMQASLQQDNVLIVTHGRFNKVVLARMLDGGMENMQALPQDNTCVNVVDFDHASHSYTRVELNNTEHLPSLLNPQ</sequence>
<dbReference type="InterPro" id="IPR001345">
    <property type="entry name" value="PG/BPGM_mutase_AS"/>
</dbReference>
<feature type="binding site" evidence="3">
    <location>
        <position position="91"/>
    </location>
    <ligand>
        <name>substrate</name>
    </ligand>
</feature>
<dbReference type="InterPro" id="IPR029033">
    <property type="entry name" value="His_PPase_superfam"/>
</dbReference>